<accession>A0A6A6RYG4</accession>
<proteinExistence type="predicted"/>
<feature type="compositionally biased region" description="Basic and acidic residues" evidence="1">
    <location>
        <begin position="49"/>
        <end position="64"/>
    </location>
</feature>
<evidence type="ECO:0000313" key="2">
    <source>
        <dbReference type="EMBL" id="KAF2640589.1"/>
    </source>
</evidence>
<dbReference type="Proteomes" id="UP000799753">
    <property type="component" value="Unassembled WGS sequence"/>
</dbReference>
<reference evidence="2" key="1">
    <citation type="journal article" date="2020" name="Stud. Mycol.">
        <title>101 Dothideomycetes genomes: a test case for predicting lifestyles and emergence of pathogens.</title>
        <authorList>
            <person name="Haridas S."/>
            <person name="Albert R."/>
            <person name="Binder M."/>
            <person name="Bloem J."/>
            <person name="Labutti K."/>
            <person name="Salamov A."/>
            <person name="Andreopoulos B."/>
            <person name="Baker S."/>
            <person name="Barry K."/>
            <person name="Bills G."/>
            <person name="Bluhm B."/>
            <person name="Cannon C."/>
            <person name="Castanera R."/>
            <person name="Culley D."/>
            <person name="Daum C."/>
            <person name="Ezra D."/>
            <person name="Gonzalez J."/>
            <person name="Henrissat B."/>
            <person name="Kuo A."/>
            <person name="Liang C."/>
            <person name="Lipzen A."/>
            <person name="Lutzoni F."/>
            <person name="Magnuson J."/>
            <person name="Mondo S."/>
            <person name="Nolan M."/>
            <person name="Ohm R."/>
            <person name="Pangilinan J."/>
            <person name="Park H.-J."/>
            <person name="Ramirez L."/>
            <person name="Alfaro M."/>
            <person name="Sun H."/>
            <person name="Tritt A."/>
            <person name="Yoshinaga Y."/>
            <person name="Zwiers L.-H."/>
            <person name="Turgeon B."/>
            <person name="Goodwin S."/>
            <person name="Spatafora J."/>
            <person name="Crous P."/>
            <person name="Grigoriev I."/>
        </authorList>
    </citation>
    <scope>NUCLEOTIDE SEQUENCE</scope>
    <source>
        <strain evidence="2">CBS 473.64</strain>
    </source>
</reference>
<gene>
    <name evidence="2" type="ORF">P280DRAFT_517956</name>
</gene>
<organism evidence="2 3">
    <name type="scientific">Massarina eburnea CBS 473.64</name>
    <dbReference type="NCBI Taxonomy" id="1395130"/>
    <lineage>
        <taxon>Eukaryota</taxon>
        <taxon>Fungi</taxon>
        <taxon>Dikarya</taxon>
        <taxon>Ascomycota</taxon>
        <taxon>Pezizomycotina</taxon>
        <taxon>Dothideomycetes</taxon>
        <taxon>Pleosporomycetidae</taxon>
        <taxon>Pleosporales</taxon>
        <taxon>Massarineae</taxon>
        <taxon>Massarinaceae</taxon>
        <taxon>Massarina</taxon>
    </lineage>
</organism>
<protein>
    <submittedName>
        <fullName evidence="2">Uncharacterized protein</fullName>
    </submittedName>
</protein>
<name>A0A6A6RYG4_9PLEO</name>
<evidence type="ECO:0000313" key="3">
    <source>
        <dbReference type="Proteomes" id="UP000799753"/>
    </source>
</evidence>
<sequence>MTPVHKPCGCGPDSCVHPPRTVSGTATRSVSSPSPYTPPRTTDNTSPRTADDTSPRTVDDKDMPDTGFNFTDTAATATYASFNSTGTAAHYHVIEPSSSSIATVADHHDQQDLGSSTERLLQEAGSANDSSEIVGISEILRSTPPGQTKKGGTTSPLSPATIAFLKKNNARLDKITSKFHSRKAGKNTTVHRVKQWFSRFGKGKGGAK</sequence>
<keyword evidence="3" id="KW-1185">Reference proteome</keyword>
<evidence type="ECO:0000256" key="1">
    <source>
        <dbReference type="SAM" id="MobiDB-lite"/>
    </source>
</evidence>
<feature type="compositionally biased region" description="Low complexity" evidence="1">
    <location>
        <begin position="27"/>
        <end position="42"/>
    </location>
</feature>
<dbReference type="AlphaFoldDB" id="A0A6A6RYG4"/>
<dbReference type="EMBL" id="MU006784">
    <property type="protein sequence ID" value="KAF2640589.1"/>
    <property type="molecule type" value="Genomic_DNA"/>
</dbReference>
<feature type="region of interest" description="Disordered" evidence="1">
    <location>
        <begin position="1"/>
        <end position="66"/>
    </location>
</feature>